<keyword evidence="3 5" id="KW-1133">Transmembrane helix</keyword>
<feature type="transmembrane region" description="Helical" evidence="5">
    <location>
        <begin position="118"/>
        <end position="137"/>
    </location>
</feature>
<keyword evidence="7" id="KW-0560">Oxidoreductase</keyword>
<dbReference type="EC" id="1.-.-.-" evidence="7"/>
<gene>
    <name evidence="7" type="ORF">OLEAN_C07090</name>
</gene>
<dbReference type="EMBL" id="FO203512">
    <property type="protein sequence ID" value="CCK74885.1"/>
    <property type="molecule type" value="Genomic_DNA"/>
</dbReference>
<dbReference type="PANTHER" id="PTHR11863">
    <property type="entry name" value="STEROL DESATURASE"/>
    <property type="match status" value="1"/>
</dbReference>
<feature type="transmembrane region" description="Helical" evidence="5">
    <location>
        <begin position="58"/>
        <end position="76"/>
    </location>
</feature>
<dbReference type="AlphaFoldDB" id="R4YKN5"/>
<dbReference type="Pfam" id="PF04116">
    <property type="entry name" value="FA_hydroxylase"/>
    <property type="match status" value="1"/>
</dbReference>
<dbReference type="KEGG" id="oai:OLEAN_C07090"/>
<evidence type="ECO:0000256" key="5">
    <source>
        <dbReference type="SAM" id="Phobius"/>
    </source>
</evidence>
<evidence type="ECO:0000256" key="2">
    <source>
        <dbReference type="ARBA" id="ARBA00022692"/>
    </source>
</evidence>
<evidence type="ECO:0000256" key="1">
    <source>
        <dbReference type="ARBA" id="ARBA00004370"/>
    </source>
</evidence>
<feature type="transmembrane region" description="Helical" evidence="5">
    <location>
        <begin position="20"/>
        <end position="38"/>
    </location>
</feature>
<dbReference type="GO" id="GO:0008610">
    <property type="term" value="P:lipid biosynthetic process"/>
    <property type="evidence" value="ECO:0007669"/>
    <property type="project" value="InterPro"/>
</dbReference>
<feature type="domain" description="Fatty acid hydroxylase" evidence="6">
    <location>
        <begin position="200"/>
        <end position="333"/>
    </location>
</feature>
<keyword evidence="4 5" id="KW-0472">Membrane</keyword>
<protein>
    <submittedName>
        <fullName evidence="7">Fatty acid hydroxylase</fullName>
        <ecNumber evidence="7">1.-.-.-</ecNumber>
    </submittedName>
</protein>
<evidence type="ECO:0000313" key="8">
    <source>
        <dbReference type="Proteomes" id="UP000032749"/>
    </source>
</evidence>
<dbReference type="GO" id="GO:0016491">
    <property type="term" value="F:oxidoreductase activity"/>
    <property type="evidence" value="ECO:0007669"/>
    <property type="project" value="UniProtKB-KW"/>
</dbReference>
<evidence type="ECO:0000256" key="3">
    <source>
        <dbReference type="ARBA" id="ARBA00022989"/>
    </source>
</evidence>
<accession>R4YKN5</accession>
<keyword evidence="2 5" id="KW-0812">Transmembrane</keyword>
<evidence type="ECO:0000313" key="7">
    <source>
        <dbReference type="EMBL" id="CCK74885.1"/>
    </source>
</evidence>
<dbReference type="Proteomes" id="UP000032749">
    <property type="component" value="Chromosome"/>
</dbReference>
<reference evidence="7 8" key="1">
    <citation type="journal article" date="2013" name="Nat. Commun.">
        <title>Genome sequence and functional genomic analysis of the oil-degrading bacterium Oleispira antarctica.</title>
        <authorList>
            <person name="Kube M."/>
            <person name="Chernikova T.N."/>
            <person name="Al-Ramahi Y."/>
            <person name="Beloqui A."/>
            <person name="Lopez-Cortez N."/>
            <person name="Guazzaroni M.E."/>
            <person name="Heipieper H.J."/>
            <person name="Klages S."/>
            <person name="Kotsyurbenko O.R."/>
            <person name="Langer I."/>
            <person name="Nechitaylo T.Y."/>
            <person name="Lunsdorf H."/>
            <person name="Fernandez M."/>
            <person name="Juarez S."/>
            <person name="Ciordia S."/>
            <person name="Singer A."/>
            <person name="Kagan O."/>
            <person name="Egorova O."/>
            <person name="Petit P.A."/>
            <person name="Stogios P."/>
            <person name="Kim Y."/>
            <person name="Tchigvintsev A."/>
            <person name="Flick R."/>
            <person name="Denaro R."/>
            <person name="Genovese M."/>
            <person name="Albar J.P."/>
            <person name="Reva O.N."/>
            <person name="Martinez-Gomariz M."/>
            <person name="Tran H."/>
            <person name="Ferrer M."/>
            <person name="Savchenko A."/>
            <person name="Yakunin A.F."/>
            <person name="Yakimov M.M."/>
            <person name="Golyshina O.V."/>
            <person name="Reinhardt R."/>
            <person name="Golyshin P.N."/>
        </authorList>
    </citation>
    <scope>NUCLEOTIDE SEQUENCE [LARGE SCALE GENOMIC DNA]</scope>
</reference>
<keyword evidence="8" id="KW-1185">Reference proteome</keyword>
<dbReference type="InterPro" id="IPR050307">
    <property type="entry name" value="Sterol_Desaturase_Related"/>
</dbReference>
<feature type="transmembrane region" description="Helical" evidence="5">
    <location>
        <begin position="83"/>
        <end position="102"/>
    </location>
</feature>
<dbReference type="STRING" id="698738.OLEAN_C07090"/>
<feature type="transmembrane region" description="Helical" evidence="5">
    <location>
        <begin position="157"/>
        <end position="183"/>
    </location>
</feature>
<dbReference type="OrthoDB" id="9770329at2"/>
<dbReference type="InterPro" id="IPR006694">
    <property type="entry name" value="Fatty_acid_hydroxylase"/>
</dbReference>
<dbReference type="GO" id="GO:0016020">
    <property type="term" value="C:membrane"/>
    <property type="evidence" value="ECO:0007669"/>
    <property type="project" value="UniProtKB-SubCell"/>
</dbReference>
<organism evidence="7 8">
    <name type="scientific">Oleispira antarctica RB-8</name>
    <dbReference type="NCBI Taxonomy" id="698738"/>
    <lineage>
        <taxon>Bacteria</taxon>
        <taxon>Pseudomonadati</taxon>
        <taxon>Pseudomonadota</taxon>
        <taxon>Gammaproteobacteria</taxon>
        <taxon>Oceanospirillales</taxon>
        <taxon>Oceanospirillaceae</taxon>
        <taxon>Oleispira</taxon>
    </lineage>
</organism>
<evidence type="ECO:0000256" key="4">
    <source>
        <dbReference type="ARBA" id="ARBA00023136"/>
    </source>
</evidence>
<dbReference type="PATRIC" id="fig|698738.3.peg.731"/>
<name>R4YKN5_OLEAN</name>
<dbReference type="HOGENOM" id="CLU_033631_3_1_6"/>
<dbReference type="GO" id="GO:0005506">
    <property type="term" value="F:iron ion binding"/>
    <property type="evidence" value="ECO:0007669"/>
    <property type="project" value="InterPro"/>
</dbReference>
<evidence type="ECO:0000259" key="6">
    <source>
        <dbReference type="Pfam" id="PF04116"/>
    </source>
</evidence>
<comment type="subcellular location">
    <subcellularLocation>
        <location evidence="1">Membrane</location>
    </subcellularLocation>
</comment>
<feature type="transmembrane region" description="Helical" evidence="5">
    <location>
        <begin position="195"/>
        <end position="213"/>
    </location>
</feature>
<sequence length="370" mass="42543">MITKPQGGQFVIGDGRLSGYIAVALASLSLLGVLAFHFPQYLTTPELRQSYNVDVIRTIMFAALVISGALGLWNMIRNVNKRAALIAWVLVSIAIMLGGHRIEVGDFPDHTPYLGLDWFILDLLGSTLIFVFIEKIIPYRKQAVLREEWQTDTQHFLVNHLLIGFALLAANQFVTQFFGWAVSDVLQQMVQSMPWWLQLFVVLLFADLMQYSLHRAYHEVPYLWRFHSVHHSVETMDWLAGSRQHFLELVVTRCFVLTPIFVFGFDKSVVDTYIIIVGFQAVFNHANANIHVGWLKYIIVTPQFHHWHHASDKAAIDRNYAAHFSFIDYLFKTAVRGQDRWPKKYGIVGGGMPESWIKQQTYPFTKSKKK</sequence>
<proteinExistence type="predicted"/>